<keyword evidence="2" id="KW-1185">Reference proteome</keyword>
<gene>
    <name evidence="1" type="ordered locus">FBFL15_0226</name>
</gene>
<sequence length="230" mass="27831">MKDIDKILNGINLKIKNKEFKKIEELWLFISGLVTALNYCKNTSNHDFIVFFSEFEQYIKDHYKMRHFSSQYIISFNSKDMDCAIELYFNLLENFKKVYDKNKFQVIFNDEESDFDKLSKEVKLLTLLEKNHFLNIYTFDDFMIFFNGYKYIQKNDEIVLFFDNLKNYVRNEYSFLVTKNKESEIHALRLLCSNYAVYFYGFFKNFYEAHLDSHANPLERKVIKSQKPQS</sequence>
<dbReference type="AlphaFoldDB" id="G2Z429"/>
<protein>
    <submittedName>
        <fullName evidence="1">Uncharacterized protein</fullName>
    </submittedName>
</protein>
<dbReference type="EMBL" id="FQ859183">
    <property type="protein sequence ID" value="CCB68369.1"/>
    <property type="molecule type" value="Genomic_DNA"/>
</dbReference>
<proteinExistence type="predicted"/>
<name>G2Z429_FLABF</name>
<reference evidence="1 2" key="1">
    <citation type="journal article" date="2011" name="Appl. Environ. Microbiol.">
        <title>Complete genome sequence of the fish pathogen Flavobacterium branchiophilum.</title>
        <authorList>
            <consortium name="1:IP"/>
            <consortium name="Microbial Evolutionary Genomics,F-75015 Paris"/>
            <consortium name="France 2:CNRS"/>
            <consortium name="URA2171"/>
            <consortium name="F-75015 Paris,France 3:Unite de Virologie et Immunologie Mol."/>
            <consortium name="INRA,78352 Jouy en Josas Cedex"/>
            <consortium name="France. 4:Unite de Mathemathique"/>
            <consortium name="Informatique et Genome,INRA"/>
            <consortium name="78352 Jouy en Josas Cedex"/>
            <consortium name="France. 5:CEA/Genoscope"/>
            <consortium name="Evry"/>
            <consortium name="France"/>
            <person name="Touchon M."/>
            <person name="Barbier P."/>
            <person name="Bernardet J.F."/>
            <person name="Loux V."/>
            <person name="Vacherie B."/>
            <person name="Barbe V."/>
            <person name="Rocha E.P."/>
            <person name="Duchaud E."/>
        </authorList>
    </citation>
    <scope>NUCLEOTIDE SEQUENCE [LARGE SCALE GENOMIC DNA]</scope>
    <source>
        <strain evidence="1 2">FL-15</strain>
    </source>
</reference>
<organism evidence="1 2">
    <name type="scientific">Flavobacterium branchiophilum (strain FL-15)</name>
    <dbReference type="NCBI Taxonomy" id="1034807"/>
    <lineage>
        <taxon>Bacteria</taxon>
        <taxon>Pseudomonadati</taxon>
        <taxon>Bacteroidota</taxon>
        <taxon>Flavobacteriia</taxon>
        <taxon>Flavobacteriales</taxon>
        <taxon>Flavobacteriaceae</taxon>
        <taxon>Flavobacterium</taxon>
    </lineage>
</organism>
<dbReference type="Proteomes" id="UP000009186">
    <property type="component" value="Chromosome"/>
</dbReference>
<dbReference type="HOGENOM" id="CLU_1203390_0_0_10"/>
<evidence type="ECO:0000313" key="1">
    <source>
        <dbReference type="EMBL" id="CCB68369.1"/>
    </source>
</evidence>
<dbReference type="KEGG" id="fbr:FBFL15_0226"/>
<accession>G2Z429</accession>
<evidence type="ECO:0000313" key="2">
    <source>
        <dbReference type="Proteomes" id="UP000009186"/>
    </source>
</evidence>
<dbReference type="RefSeq" id="WP_014082849.1">
    <property type="nucleotide sequence ID" value="NC_016001.1"/>
</dbReference>